<name>A0A7I7KS24_9MYCO</name>
<dbReference type="EMBL" id="AP022569">
    <property type="protein sequence ID" value="BBX44208.1"/>
    <property type="molecule type" value="Genomic_DNA"/>
</dbReference>
<dbReference type="RefSeq" id="WP_163774550.1">
    <property type="nucleotide sequence ID" value="NZ_AP022569.1"/>
</dbReference>
<sequence length="258" mass="25436">MNAATKRTALAAGAVAAAGLFGTLSHVGMPQAQQGVPVEHHDVALVDVTDATLLLDESTLNTALFNDVLGPTGAEATLYNDLATALGATQAGALLDVGTANPIYSGDFNGAESRAFEALFIDALITEDKVNQLLGVTETASQTAILADFVGNAGPGIPAGAGVTLGDLTAALGTPSFDTDLGLIGNADFSLAATDLEGYLASLAGDTGALGGLTTLLTDLSSSFSDLSNLSTDISTLLSDIGSLGGLGGLLGGLGGLL</sequence>
<keyword evidence="2" id="KW-1185">Reference proteome</keyword>
<evidence type="ECO:0000313" key="2">
    <source>
        <dbReference type="Proteomes" id="UP000465866"/>
    </source>
</evidence>
<protein>
    <submittedName>
        <fullName evidence="1">Uncharacterized protein</fullName>
    </submittedName>
</protein>
<gene>
    <name evidence="1" type="ORF">MCOO_02230</name>
</gene>
<dbReference type="Proteomes" id="UP000465866">
    <property type="component" value="Chromosome"/>
</dbReference>
<dbReference type="AlphaFoldDB" id="A0A7I7KS24"/>
<reference evidence="1 2" key="1">
    <citation type="journal article" date="2019" name="Emerg. Microbes Infect.">
        <title>Comprehensive subspecies identification of 175 nontuberculous mycobacteria species based on 7547 genomic profiles.</title>
        <authorList>
            <person name="Matsumoto Y."/>
            <person name="Kinjo T."/>
            <person name="Motooka D."/>
            <person name="Nabeya D."/>
            <person name="Jung N."/>
            <person name="Uechi K."/>
            <person name="Horii T."/>
            <person name="Iida T."/>
            <person name="Fujita J."/>
            <person name="Nakamura S."/>
        </authorList>
    </citation>
    <scope>NUCLEOTIDE SEQUENCE [LARGE SCALE GENOMIC DNA]</scope>
    <source>
        <strain evidence="1 2">JCM 12404</strain>
    </source>
</reference>
<organism evidence="1 2">
    <name type="scientific">Mycobacterium cookii</name>
    <dbReference type="NCBI Taxonomy" id="1775"/>
    <lineage>
        <taxon>Bacteria</taxon>
        <taxon>Bacillati</taxon>
        <taxon>Actinomycetota</taxon>
        <taxon>Actinomycetes</taxon>
        <taxon>Mycobacteriales</taxon>
        <taxon>Mycobacteriaceae</taxon>
        <taxon>Mycobacterium</taxon>
    </lineage>
</organism>
<dbReference type="KEGG" id="mcoo:MCOO_02230"/>
<accession>A0A7I7KS24</accession>
<evidence type="ECO:0000313" key="1">
    <source>
        <dbReference type="EMBL" id="BBX44208.1"/>
    </source>
</evidence>
<proteinExistence type="predicted"/>